<keyword evidence="2" id="KW-1185">Reference proteome</keyword>
<proteinExistence type="predicted"/>
<protein>
    <recommendedName>
        <fullName evidence="3">Outer membrane protein beta-barrel domain-containing protein</fullName>
    </recommendedName>
</protein>
<organism evidence="1 2">
    <name type="scientific">Mucilaginibacter dorajii</name>
    <dbReference type="NCBI Taxonomy" id="692994"/>
    <lineage>
        <taxon>Bacteria</taxon>
        <taxon>Pseudomonadati</taxon>
        <taxon>Bacteroidota</taxon>
        <taxon>Sphingobacteriia</taxon>
        <taxon>Sphingobacteriales</taxon>
        <taxon>Sphingobacteriaceae</taxon>
        <taxon>Mucilaginibacter</taxon>
    </lineage>
</organism>
<dbReference type="EMBL" id="BAAAZC010000050">
    <property type="protein sequence ID" value="GAA3992893.1"/>
    <property type="molecule type" value="Genomic_DNA"/>
</dbReference>
<comment type="caution">
    <text evidence="1">The sequence shown here is derived from an EMBL/GenBank/DDBJ whole genome shotgun (WGS) entry which is preliminary data.</text>
</comment>
<evidence type="ECO:0000313" key="2">
    <source>
        <dbReference type="Proteomes" id="UP001500742"/>
    </source>
</evidence>
<sequence>MAFASVVVKAQSGFNYYEFGVGTGASYGKAEADLKKQDYHPAFNLNFVYNYSPYLPITAELQKGTFSGGGATRAEDFSGRYFTNSYVSFNLHADLQAGEIMDYADSWFLDRVKNFYVGTGIGFIYNNMTRIERFNRFPENGPVFPDPNSGEGFQGVNKGFNLILPLRFGYEFKIFDDYDQPRYGIDIGIQHYYDIGEGIDGYNDNPNKFKNNALDQYTFITVGFKYNFGNTTSYNKLIRKFQY</sequence>
<evidence type="ECO:0000313" key="1">
    <source>
        <dbReference type="EMBL" id="GAA3992893.1"/>
    </source>
</evidence>
<reference evidence="2" key="1">
    <citation type="journal article" date="2019" name="Int. J. Syst. Evol. Microbiol.">
        <title>The Global Catalogue of Microorganisms (GCM) 10K type strain sequencing project: providing services to taxonomists for standard genome sequencing and annotation.</title>
        <authorList>
            <consortium name="The Broad Institute Genomics Platform"/>
            <consortium name="The Broad Institute Genome Sequencing Center for Infectious Disease"/>
            <person name="Wu L."/>
            <person name="Ma J."/>
        </authorList>
    </citation>
    <scope>NUCLEOTIDE SEQUENCE [LARGE SCALE GENOMIC DNA]</scope>
    <source>
        <strain evidence="2">JCM 16601</strain>
    </source>
</reference>
<gene>
    <name evidence="1" type="ORF">GCM10022210_53320</name>
</gene>
<name>A0ABP7R5E3_9SPHI</name>
<evidence type="ECO:0008006" key="3">
    <source>
        <dbReference type="Google" id="ProtNLM"/>
    </source>
</evidence>
<dbReference type="Proteomes" id="UP001500742">
    <property type="component" value="Unassembled WGS sequence"/>
</dbReference>
<accession>A0ABP7R5E3</accession>